<dbReference type="Gene3D" id="3.60.110.10">
    <property type="entry name" value="Carbon-nitrogen hydrolase"/>
    <property type="match status" value="1"/>
</dbReference>
<protein>
    <submittedName>
        <fullName evidence="3">Amidohydrolase</fullName>
    </submittedName>
</protein>
<dbReference type="PANTHER" id="PTHR43674:SF2">
    <property type="entry name" value="BETA-UREIDOPROPIONASE"/>
    <property type="match status" value="1"/>
</dbReference>
<dbReference type="EMBL" id="MCSI01000166">
    <property type="protein sequence ID" value="PME56840.1"/>
    <property type="molecule type" value="Genomic_DNA"/>
</dbReference>
<feature type="domain" description="CN hydrolase" evidence="2">
    <location>
        <begin position="3"/>
        <end position="238"/>
    </location>
</feature>
<comment type="caution">
    <text evidence="3">The sequence shown here is derived from an EMBL/GenBank/DDBJ whole genome shotgun (WGS) entry which is preliminary data.</text>
</comment>
<dbReference type="RefSeq" id="WP_102266477.1">
    <property type="nucleotide sequence ID" value="NZ_MCSH01000026.1"/>
</dbReference>
<dbReference type="GO" id="GO:0050126">
    <property type="term" value="F:N-carbamoylputrescine amidase activity"/>
    <property type="evidence" value="ECO:0007669"/>
    <property type="project" value="TreeGrafter"/>
</dbReference>
<dbReference type="CDD" id="cd07197">
    <property type="entry name" value="nitrilase"/>
    <property type="match status" value="1"/>
</dbReference>
<gene>
    <name evidence="3" type="ORF">BCV30_02245</name>
</gene>
<dbReference type="AlphaFoldDB" id="A0A2N7BJQ1"/>
<name>A0A2N7BJQ1_9VIBR</name>
<evidence type="ECO:0000256" key="1">
    <source>
        <dbReference type="ARBA" id="ARBA00022801"/>
    </source>
</evidence>
<dbReference type="GO" id="GO:0033388">
    <property type="term" value="P:putrescine biosynthetic process from arginine"/>
    <property type="evidence" value="ECO:0007669"/>
    <property type="project" value="TreeGrafter"/>
</dbReference>
<proteinExistence type="predicted"/>
<dbReference type="PROSITE" id="PS50263">
    <property type="entry name" value="CN_HYDROLASE"/>
    <property type="match status" value="1"/>
</dbReference>
<evidence type="ECO:0000259" key="2">
    <source>
        <dbReference type="PROSITE" id="PS50263"/>
    </source>
</evidence>
<dbReference type="SUPFAM" id="SSF56317">
    <property type="entry name" value="Carbon-nitrogen hydrolase"/>
    <property type="match status" value="1"/>
</dbReference>
<dbReference type="InterPro" id="IPR050345">
    <property type="entry name" value="Aliph_Amidase/BUP"/>
</dbReference>
<dbReference type="PANTHER" id="PTHR43674">
    <property type="entry name" value="NITRILASE C965.09-RELATED"/>
    <property type="match status" value="1"/>
</dbReference>
<dbReference type="InterPro" id="IPR003010">
    <property type="entry name" value="C-N_Hydrolase"/>
</dbReference>
<evidence type="ECO:0000313" key="3">
    <source>
        <dbReference type="EMBL" id="PME56840.1"/>
    </source>
</evidence>
<organism evidence="3 4">
    <name type="scientific">Vibrio lentus</name>
    <dbReference type="NCBI Taxonomy" id="136468"/>
    <lineage>
        <taxon>Bacteria</taxon>
        <taxon>Pseudomonadati</taxon>
        <taxon>Pseudomonadota</taxon>
        <taxon>Gammaproteobacteria</taxon>
        <taxon>Vibrionales</taxon>
        <taxon>Vibrionaceae</taxon>
        <taxon>Vibrio</taxon>
    </lineage>
</organism>
<evidence type="ECO:0000313" key="4">
    <source>
        <dbReference type="Proteomes" id="UP000235778"/>
    </source>
</evidence>
<reference evidence="4" key="1">
    <citation type="submission" date="2016-07" db="EMBL/GenBank/DDBJ databases">
        <title>Nontailed viruses are major unrecognized killers of bacteria in the ocean.</title>
        <authorList>
            <person name="Kauffman K."/>
            <person name="Hussain F."/>
            <person name="Yang J."/>
            <person name="Arevalo P."/>
            <person name="Brown J."/>
            <person name="Cutler M."/>
            <person name="Kelly L."/>
            <person name="Polz M.F."/>
        </authorList>
    </citation>
    <scope>NUCLEOTIDE SEQUENCE [LARGE SCALE GENOMIC DNA]</scope>
    <source>
        <strain evidence="4">10N.286.55.C1</strain>
    </source>
</reference>
<dbReference type="Pfam" id="PF00795">
    <property type="entry name" value="CN_hydrolase"/>
    <property type="match status" value="1"/>
</dbReference>
<sequence>MSVTISLAQIPVVRGNWKENLKQHLKMIEQSSNYNADVVVFPELSLTGYELDLAEELALSLEPSNFEELSRASLQSEMIVVAGCPLRVPDLSHPTIGAVVCFPDGRVEFYSKQHLHDGEGEYCSTGDVDYVFNVNGHKIALAVCADFIEADHSRRAKHLGADIYLASALISENGFDPDSKILSGIASEHGIPVLLSNHTSVTGGWETCGKSSVWNSQGELVISANSKESGIVLCTISGCETDLNLTGKWHAESI</sequence>
<dbReference type="InterPro" id="IPR036526">
    <property type="entry name" value="C-N_Hydrolase_sf"/>
</dbReference>
<dbReference type="Proteomes" id="UP000235778">
    <property type="component" value="Unassembled WGS sequence"/>
</dbReference>
<keyword evidence="1 3" id="KW-0378">Hydrolase</keyword>
<accession>A0A2N7BJQ1</accession>